<dbReference type="EMBL" id="VCEA01002823">
    <property type="protein sequence ID" value="KAB0338933.1"/>
    <property type="molecule type" value="Genomic_DNA"/>
</dbReference>
<name>A0A5N3UQD1_MUNMU</name>
<gene>
    <name evidence="1" type="ORF">FD754_024244</name>
</gene>
<reference evidence="1 2" key="1">
    <citation type="submission" date="2019-06" db="EMBL/GenBank/DDBJ databases">
        <title>Discovery of a novel chromosome fission-fusion reversal in muntjac.</title>
        <authorList>
            <person name="Mudd A.B."/>
            <person name="Bredeson J.V."/>
            <person name="Baum R."/>
            <person name="Hockemeyer D."/>
            <person name="Rokhsar D.S."/>
        </authorList>
    </citation>
    <scope>NUCLEOTIDE SEQUENCE [LARGE SCALE GENOMIC DNA]</scope>
    <source>
        <strain evidence="1">UTSW_UCB_Mm</strain>
        <tissue evidence="1">Fibroblast cell line</tissue>
    </source>
</reference>
<accession>A0A5N3UQD1</accession>
<sequence length="120" mass="13481">MSFSIRIITRHCELKTYAHAKPYRPVWIHNCPNLETTRMSFSRCWMSGTGRGAGWQEGWDGQTEHRGLLGQSPGEGNGNPLQYSCLENPMARGAWQATVHGAARVRHDLATKPPLLNPRI</sequence>
<evidence type="ECO:0000313" key="2">
    <source>
        <dbReference type="Proteomes" id="UP000326458"/>
    </source>
</evidence>
<keyword evidence="2" id="KW-1185">Reference proteome</keyword>
<proteinExistence type="predicted"/>
<protein>
    <submittedName>
        <fullName evidence="1">Uncharacterized protein</fullName>
    </submittedName>
</protein>
<evidence type="ECO:0000313" key="1">
    <source>
        <dbReference type="EMBL" id="KAB0338933.1"/>
    </source>
</evidence>
<dbReference type="Proteomes" id="UP000326458">
    <property type="component" value="Unassembled WGS sequence"/>
</dbReference>
<comment type="caution">
    <text evidence="1">The sequence shown here is derived from an EMBL/GenBank/DDBJ whole genome shotgun (WGS) entry which is preliminary data.</text>
</comment>
<dbReference type="AlphaFoldDB" id="A0A5N3UQD1"/>
<organism evidence="1 2">
    <name type="scientific">Muntiacus muntjak</name>
    <name type="common">Barking deer</name>
    <name type="synonym">Indian muntjac</name>
    <dbReference type="NCBI Taxonomy" id="9888"/>
    <lineage>
        <taxon>Eukaryota</taxon>
        <taxon>Metazoa</taxon>
        <taxon>Chordata</taxon>
        <taxon>Craniata</taxon>
        <taxon>Vertebrata</taxon>
        <taxon>Euteleostomi</taxon>
        <taxon>Mammalia</taxon>
        <taxon>Eutheria</taxon>
        <taxon>Laurasiatheria</taxon>
        <taxon>Artiodactyla</taxon>
        <taxon>Ruminantia</taxon>
        <taxon>Pecora</taxon>
        <taxon>Cervidae</taxon>
        <taxon>Muntiacinae</taxon>
        <taxon>Muntiacus</taxon>
    </lineage>
</organism>